<accession>A0A967EUG8</accession>
<dbReference type="SUPFAM" id="SSF52540">
    <property type="entry name" value="P-loop containing nucleoside triphosphate hydrolases"/>
    <property type="match status" value="1"/>
</dbReference>
<dbReference type="EMBL" id="JAAQPH010000001">
    <property type="protein sequence ID" value="NIA66977.1"/>
    <property type="molecule type" value="Genomic_DNA"/>
</dbReference>
<reference evidence="1" key="1">
    <citation type="submission" date="2020-03" db="EMBL/GenBank/DDBJ databases">
        <title>Genome of Pelagibius litoralis DSM 21314T.</title>
        <authorList>
            <person name="Wang G."/>
        </authorList>
    </citation>
    <scope>NUCLEOTIDE SEQUENCE</scope>
    <source>
        <strain evidence="1">DSM 21314</strain>
    </source>
</reference>
<keyword evidence="2" id="KW-1185">Reference proteome</keyword>
<dbReference type="InterPro" id="IPR027417">
    <property type="entry name" value="P-loop_NTPase"/>
</dbReference>
<evidence type="ECO:0000313" key="2">
    <source>
        <dbReference type="Proteomes" id="UP000761264"/>
    </source>
</evidence>
<comment type="caution">
    <text evidence="1">The sequence shown here is derived from an EMBL/GenBank/DDBJ whole genome shotgun (WGS) entry which is preliminary data.</text>
</comment>
<dbReference type="Gene3D" id="3.40.50.300">
    <property type="entry name" value="P-loop containing nucleotide triphosphate hydrolases"/>
    <property type="match status" value="1"/>
</dbReference>
<dbReference type="RefSeq" id="WP_167220282.1">
    <property type="nucleotide sequence ID" value="NZ_JAAQPH010000001.1"/>
</dbReference>
<dbReference type="Pfam" id="PF13469">
    <property type="entry name" value="Sulfotransfer_3"/>
    <property type="match status" value="1"/>
</dbReference>
<organism evidence="1 2">
    <name type="scientific">Pelagibius litoralis</name>
    <dbReference type="NCBI Taxonomy" id="374515"/>
    <lineage>
        <taxon>Bacteria</taxon>
        <taxon>Pseudomonadati</taxon>
        <taxon>Pseudomonadota</taxon>
        <taxon>Alphaproteobacteria</taxon>
        <taxon>Rhodospirillales</taxon>
        <taxon>Rhodovibrionaceae</taxon>
        <taxon>Pelagibius</taxon>
    </lineage>
</organism>
<evidence type="ECO:0000313" key="1">
    <source>
        <dbReference type="EMBL" id="NIA66977.1"/>
    </source>
</evidence>
<name>A0A967EUG8_9PROT</name>
<sequence>MKSLVQGSGRKARIPAASVAPVRYMLEFGKIWFFFRLRVTISGRQYLCVSTGPFKLVFVAGAMRSGTSLLQHILCSSPQANPFVHGCRYLTSHIGVYAQYAGSDQLFINDYLGGQQELLAFTRDIIDRLLAETHRRLDRPACLVLKNPELSSYFQHAATLLPNARFVISVRDPKDTIASMIRVGEKHRQAGERSFLADVGRDIERLCASYRQFYLPVLRSLKEDRHDLRNRVFFVSYEALIGDTENVLNQLSAFCDLSFPPGKPGDKEGWRSRIDPENDGIFQHTRWNAYLTDLSGGPISASSIGRYRQVLTGDEAEKIDQICTDIRRAFGYATA</sequence>
<dbReference type="Proteomes" id="UP000761264">
    <property type="component" value="Unassembled WGS sequence"/>
</dbReference>
<proteinExistence type="predicted"/>
<protein>
    <submittedName>
        <fullName evidence="1">Sulfotransferase</fullName>
    </submittedName>
</protein>
<gene>
    <name evidence="1" type="ORF">HBA54_00045</name>
</gene>
<dbReference type="AlphaFoldDB" id="A0A967EUG8"/>